<feature type="domain" description="HMA" evidence="3">
    <location>
        <begin position="49"/>
        <end position="116"/>
    </location>
</feature>
<feature type="region of interest" description="Disordered" evidence="1">
    <location>
        <begin position="129"/>
        <end position="150"/>
    </location>
</feature>
<organism evidence="4 5">
    <name type="scientific">Bythopirellula goksoeyrii</name>
    <dbReference type="NCBI Taxonomy" id="1400387"/>
    <lineage>
        <taxon>Bacteria</taxon>
        <taxon>Pseudomonadati</taxon>
        <taxon>Planctomycetota</taxon>
        <taxon>Planctomycetia</taxon>
        <taxon>Pirellulales</taxon>
        <taxon>Lacipirellulaceae</taxon>
        <taxon>Bythopirellula</taxon>
    </lineage>
</organism>
<reference evidence="4 5" key="1">
    <citation type="submission" date="2019-08" db="EMBL/GenBank/DDBJ databases">
        <title>Deep-cultivation of Planctomycetes and their phenomic and genomic characterization uncovers novel biology.</title>
        <authorList>
            <person name="Wiegand S."/>
            <person name="Jogler M."/>
            <person name="Boedeker C."/>
            <person name="Pinto D."/>
            <person name="Vollmers J."/>
            <person name="Rivas-Marin E."/>
            <person name="Kohn T."/>
            <person name="Peeters S.H."/>
            <person name="Heuer A."/>
            <person name="Rast P."/>
            <person name="Oberbeckmann S."/>
            <person name="Bunk B."/>
            <person name="Jeske O."/>
            <person name="Meyerdierks A."/>
            <person name="Storesund J.E."/>
            <person name="Kallscheuer N."/>
            <person name="Luecker S."/>
            <person name="Lage O.M."/>
            <person name="Pohl T."/>
            <person name="Merkel B.J."/>
            <person name="Hornburger P."/>
            <person name="Mueller R.-W."/>
            <person name="Bruemmer F."/>
            <person name="Labrenz M."/>
            <person name="Spormann A.M."/>
            <person name="Op den Camp H."/>
            <person name="Overmann J."/>
            <person name="Amann R."/>
            <person name="Jetten M.S.M."/>
            <person name="Mascher T."/>
            <person name="Medema M.H."/>
            <person name="Devos D.P."/>
            <person name="Kaster A.-K."/>
            <person name="Ovreas L."/>
            <person name="Rohde M."/>
            <person name="Galperin M.Y."/>
            <person name="Jogler C."/>
        </authorList>
    </citation>
    <scope>NUCLEOTIDE SEQUENCE [LARGE SCALE GENOMIC DNA]</scope>
    <source>
        <strain evidence="4 5">Pr1d</strain>
    </source>
</reference>
<dbReference type="Pfam" id="PF00403">
    <property type="entry name" value="HMA"/>
    <property type="match status" value="1"/>
</dbReference>
<sequence length="150" mass="15964" precursor="true">MMEIIYRKSLLLAAVLLVCAASAQAADKAPLSESKDIPAVKKTLKMAPSETAIFVGDMHCANCAKKVARKLYAVKGVTKVRTDVKIDVAIVTPQRNQELDSKALWAAAEKSGIPPIKLIGPAGIIEADEEAKKEASKAAHDHAAEETKTS</sequence>
<dbReference type="PROSITE" id="PS50846">
    <property type="entry name" value="HMA_2"/>
    <property type="match status" value="1"/>
</dbReference>
<dbReference type="Gene3D" id="3.30.70.100">
    <property type="match status" value="1"/>
</dbReference>
<dbReference type="SUPFAM" id="SSF55008">
    <property type="entry name" value="HMA, heavy metal-associated domain"/>
    <property type="match status" value="1"/>
</dbReference>
<evidence type="ECO:0000313" key="4">
    <source>
        <dbReference type="EMBL" id="QEG34690.1"/>
    </source>
</evidence>
<dbReference type="GO" id="GO:0046872">
    <property type="term" value="F:metal ion binding"/>
    <property type="evidence" value="ECO:0007669"/>
    <property type="project" value="InterPro"/>
</dbReference>
<keyword evidence="5" id="KW-1185">Reference proteome</keyword>
<evidence type="ECO:0000256" key="2">
    <source>
        <dbReference type="SAM" id="SignalP"/>
    </source>
</evidence>
<evidence type="ECO:0000259" key="3">
    <source>
        <dbReference type="PROSITE" id="PS50846"/>
    </source>
</evidence>
<proteinExistence type="predicted"/>
<dbReference type="OrthoDB" id="284748at2"/>
<accession>A0A5B9QAQ9</accession>
<dbReference type="InterPro" id="IPR036163">
    <property type="entry name" value="HMA_dom_sf"/>
</dbReference>
<dbReference type="CDD" id="cd00371">
    <property type="entry name" value="HMA"/>
    <property type="match status" value="1"/>
</dbReference>
<feature type="signal peptide" evidence="2">
    <location>
        <begin position="1"/>
        <end position="25"/>
    </location>
</feature>
<dbReference type="InterPro" id="IPR006121">
    <property type="entry name" value="HMA_dom"/>
</dbReference>
<dbReference type="Proteomes" id="UP000323917">
    <property type="component" value="Chromosome"/>
</dbReference>
<protein>
    <submittedName>
        <fullName evidence="4">Heavy-metal-associated domain protein</fullName>
    </submittedName>
</protein>
<dbReference type="RefSeq" id="WP_148073306.1">
    <property type="nucleotide sequence ID" value="NZ_CP042913.1"/>
</dbReference>
<evidence type="ECO:0000313" key="5">
    <source>
        <dbReference type="Proteomes" id="UP000323917"/>
    </source>
</evidence>
<dbReference type="EMBL" id="CP042913">
    <property type="protein sequence ID" value="QEG34690.1"/>
    <property type="molecule type" value="Genomic_DNA"/>
</dbReference>
<dbReference type="AlphaFoldDB" id="A0A5B9QAQ9"/>
<feature type="chain" id="PRO_5022967328" evidence="2">
    <location>
        <begin position="26"/>
        <end position="150"/>
    </location>
</feature>
<dbReference type="KEGG" id="bgok:Pr1d_19720"/>
<gene>
    <name evidence="4" type="ORF">Pr1d_19720</name>
</gene>
<keyword evidence="2" id="KW-0732">Signal</keyword>
<evidence type="ECO:0000256" key="1">
    <source>
        <dbReference type="SAM" id="MobiDB-lite"/>
    </source>
</evidence>
<name>A0A5B9QAQ9_9BACT</name>
<feature type="compositionally biased region" description="Basic and acidic residues" evidence="1">
    <location>
        <begin position="130"/>
        <end position="150"/>
    </location>
</feature>